<name>A0ABM5VE04_9ENTR</name>
<reference evidence="1 2" key="3">
    <citation type="journal article" date="2016" name="Genome Announc.">
        <title>Fully Closed Genome Sequences of Five Type Strains of the Genus Cronobacter and One Cronobacter sakazakii Strain.</title>
        <authorList>
            <person name="Moine D."/>
            <person name="Kassam M."/>
            <person name="Baert L."/>
            <person name="Tang Y."/>
            <person name="Barretto C."/>
            <person name="Ngom Bru C."/>
            <person name="Klijn A."/>
            <person name="Descombes P."/>
        </authorList>
    </citation>
    <scope>NUCLEOTIDE SEQUENCE [LARGE SCALE GENOMIC DNA]</scope>
    <source>
        <strain evidence="1 2">LMG 26250</strain>
    </source>
</reference>
<dbReference type="EMBL" id="CP012264">
    <property type="protein sequence ID" value="ALB63387.1"/>
    <property type="molecule type" value="Genomic_DNA"/>
</dbReference>
<organism evidence="1 2">
    <name type="scientific">Cronobacter condimenti 1330</name>
    <dbReference type="NCBI Taxonomy" id="1073999"/>
    <lineage>
        <taxon>Bacteria</taxon>
        <taxon>Pseudomonadati</taxon>
        <taxon>Pseudomonadota</taxon>
        <taxon>Gammaproteobacteria</taxon>
        <taxon>Enterobacterales</taxon>
        <taxon>Enterobacteriaceae</taxon>
        <taxon>Cronobacter</taxon>
    </lineage>
</organism>
<proteinExistence type="predicted"/>
<dbReference type="Proteomes" id="UP000067320">
    <property type="component" value="Chromosome"/>
</dbReference>
<sequence>MKWYFAPSKYIGYKDIDFDSYLVADDLDGKKTERVLQRFRQAPNKAQLSEIHEVMEEVFFHANRTLHINAKIFILPTGDDDGINLTTTERQTVTAIVNMVESLPSEVQNEVIRQLSC</sequence>
<reference evidence="2" key="2">
    <citation type="submission" date="2015-09" db="EMBL/GenBank/DDBJ databases">
        <title>Cronobacter genome sequencing and assembly.</title>
        <authorList>
            <person name="Descombes P."/>
            <person name="Baert L."/>
            <person name="Ngom-Bru C."/>
            <person name="Barretto C."/>
        </authorList>
    </citation>
    <scope>NUCLEOTIDE SEQUENCE [LARGE SCALE GENOMIC DNA]</scope>
    <source>
        <strain evidence="2">LMG 26250</strain>
    </source>
</reference>
<evidence type="ECO:0000313" key="1">
    <source>
        <dbReference type="EMBL" id="ALB63387.1"/>
    </source>
</evidence>
<evidence type="ECO:0000313" key="2">
    <source>
        <dbReference type="Proteomes" id="UP000067320"/>
    </source>
</evidence>
<protein>
    <submittedName>
        <fullName evidence="1">Uncharacterized protein</fullName>
    </submittedName>
</protein>
<keyword evidence="2" id="KW-1185">Reference proteome</keyword>
<accession>A0ABM5VE04</accession>
<gene>
    <name evidence="1" type="ORF">AFK62_13140</name>
</gene>
<reference evidence="2" key="1">
    <citation type="submission" date="2015-07" db="EMBL/GenBank/DDBJ databases">
        <authorList>
            <person name="Moine D."/>
            <person name="Kassam M."/>
        </authorList>
    </citation>
    <scope>NUCLEOTIDE SEQUENCE [LARGE SCALE GENOMIC DNA]</scope>
    <source>
        <strain evidence="2">LMG 26250</strain>
    </source>
</reference>